<evidence type="ECO:0000313" key="5">
    <source>
        <dbReference type="Proteomes" id="UP000663832"/>
    </source>
</evidence>
<dbReference type="InterPro" id="IPR011042">
    <property type="entry name" value="6-blade_b-propeller_TolB-like"/>
</dbReference>
<keyword evidence="5" id="KW-1185">Reference proteome</keyword>
<evidence type="ECO:0000313" key="6">
    <source>
        <dbReference type="Proteomes" id="UP000663877"/>
    </source>
</evidence>
<evidence type="ECO:0000256" key="2">
    <source>
        <dbReference type="PROSITE-ProRule" id="PRU00504"/>
    </source>
</evidence>
<dbReference type="GO" id="GO:0043161">
    <property type="term" value="P:proteasome-mediated ubiquitin-dependent protein catabolic process"/>
    <property type="evidence" value="ECO:0007669"/>
    <property type="project" value="TreeGrafter"/>
</dbReference>
<evidence type="ECO:0000313" key="3">
    <source>
        <dbReference type="EMBL" id="CAF1495857.1"/>
    </source>
</evidence>
<dbReference type="Pfam" id="PF01436">
    <property type="entry name" value="NHL"/>
    <property type="match status" value="1"/>
</dbReference>
<dbReference type="GO" id="GO:0061630">
    <property type="term" value="F:ubiquitin protein ligase activity"/>
    <property type="evidence" value="ECO:0007669"/>
    <property type="project" value="TreeGrafter"/>
</dbReference>
<dbReference type="Gene3D" id="2.120.10.30">
    <property type="entry name" value="TolB, C-terminal domain"/>
    <property type="match status" value="2"/>
</dbReference>
<name>A0A815SXU0_9BILA</name>
<evidence type="ECO:0008006" key="7">
    <source>
        <dbReference type="Google" id="ProtNLM"/>
    </source>
</evidence>
<dbReference type="GO" id="GO:0000209">
    <property type="term" value="P:protein polyubiquitination"/>
    <property type="evidence" value="ECO:0007669"/>
    <property type="project" value="TreeGrafter"/>
</dbReference>
<dbReference type="Proteomes" id="UP000663832">
    <property type="component" value="Unassembled WGS sequence"/>
</dbReference>
<dbReference type="SUPFAM" id="SSF50956">
    <property type="entry name" value="Thermostable phytase (3-phytase)"/>
    <property type="match status" value="1"/>
</dbReference>
<feature type="repeat" description="NHL" evidence="2">
    <location>
        <begin position="102"/>
        <end position="140"/>
    </location>
</feature>
<keyword evidence="1" id="KW-0677">Repeat</keyword>
<dbReference type="Proteomes" id="UP000663877">
    <property type="component" value="Unassembled WGS sequence"/>
</dbReference>
<gene>
    <name evidence="3" type="ORF">BJG266_LOCUS42882</name>
    <name evidence="4" type="ORF">QVE165_LOCUS59777</name>
</gene>
<dbReference type="AlphaFoldDB" id="A0A815SXU0"/>
<dbReference type="PANTHER" id="PTHR24104">
    <property type="entry name" value="E3 UBIQUITIN-PROTEIN LIGASE NHLRC1-RELATED"/>
    <property type="match status" value="1"/>
</dbReference>
<reference evidence="3" key="1">
    <citation type="submission" date="2021-02" db="EMBL/GenBank/DDBJ databases">
        <authorList>
            <person name="Nowell W R."/>
        </authorList>
    </citation>
    <scope>NUCLEOTIDE SEQUENCE</scope>
</reference>
<dbReference type="EMBL" id="CAJNOM010003200">
    <property type="protein sequence ID" value="CAF1642849.1"/>
    <property type="molecule type" value="Genomic_DNA"/>
</dbReference>
<dbReference type="GO" id="GO:0008270">
    <property type="term" value="F:zinc ion binding"/>
    <property type="evidence" value="ECO:0007669"/>
    <property type="project" value="UniProtKB-KW"/>
</dbReference>
<evidence type="ECO:0000256" key="1">
    <source>
        <dbReference type="ARBA" id="ARBA00022737"/>
    </source>
</evidence>
<accession>A0A815SXU0</accession>
<dbReference type="EMBL" id="CAJNOI010002869">
    <property type="protein sequence ID" value="CAF1495857.1"/>
    <property type="molecule type" value="Genomic_DNA"/>
</dbReference>
<protein>
    <recommendedName>
        <fullName evidence="7">NHL repeat containing protein-like protein</fullName>
    </recommendedName>
</protein>
<dbReference type="PANTHER" id="PTHR24104:SF25">
    <property type="entry name" value="PROTEIN LIN-41"/>
    <property type="match status" value="1"/>
</dbReference>
<organism evidence="3 6">
    <name type="scientific">Adineta steineri</name>
    <dbReference type="NCBI Taxonomy" id="433720"/>
    <lineage>
        <taxon>Eukaryota</taxon>
        <taxon>Metazoa</taxon>
        <taxon>Spiralia</taxon>
        <taxon>Gnathifera</taxon>
        <taxon>Rotifera</taxon>
        <taxon>Eurotatoria</taxon>
        <taxon>Bdelloidea</taxon>
        <taxon>Adinetida</taxon>
        <taxon>Adinetidae</taxon>
        <taxon>Adineta</taxon>
    </lineage>
</organism>
<dbReference type="OrthoDB" id="28293at2759"/>
<dbReference type="CDD" id="cd05819">
    <property type="entry name" value="NHL"/>
    <property type="match status" value="1"/>
</dbReference>
<dbReference type="InterPro" id="IPR001258">
    <property type="entry name" value="NHL_repeat"/>
</dbReference>
<evidence type="ECO:0000313" key="4">
    <source>
        <dbReference type="EMBL" id="CAF1642849.1"/>
    </source>
</evidence>
<dbReference type="InterPro" id="IPR050952">
    <property type="entry name" value="TRIM-NHL_E3_ligases"/>
</dbReference>
<proteinExistence type="predicted"/>
<comment type="caution">
    <text evidence="3">The sequence shown here is derived from an EMBL/GenBank/DDBJ whole genome shotgun (WGS) entry which is preliminary data.</text>
</comment>
<dbReference type="PROSITE" id="PS51125">
    <property type="entry name" value="NHL"/>
    <property type="match status" value="1"/>
</dbReference>
<sequence length="350" mass="38094">MMSTGERSTILMLATTKSSTTTAEPESTTTITTTTEEAGLSSNLPWSTTGIALLSALTRLSCTRLFIDSDDTLYGVDKDRHYVWKLSKNAKYATVVAGVHESIGSNSVKLNYSEDVYVDRHGSIYVLDTNNHRVQKFMNGTTHAITIAGLTGSGGCSLNQLYYPRGFAFDPTDTFMYIADRSCHRVVRFLTNSTSGTDGIVVAGTGTGIPDNTNETLNGPWSIRYLSSIHYGLLIVNHNGHSVIRWPLGATSGTFVAGLPGISCSNSTCLFEPADVRIDDNLNMYVVEQKNHRVQMFCKDSNVSVTVVGNGTPGNSPTQLDGPRGMAFDSEMNMYVCDTGSKRVQKFLKR</sequence>